<reference evidence="2" key="1">
    <citation type="submission" date="2015-07" db="EMBL/GenBank/DDBJ databases">
        <title>MeaNS - Measles Nucleotide Surveillance Program.</title>
        <authorList>
            <person name="Tran T."/>
            <person name="Druce J."/>
        </authorList>
    </citation>
    <scope>NUCLEOTIDE SEQUENCE</scope>
    <source>
        <strain evidence="2">UCB-OBI-ISO-001</strain>
        <tissue evidence="2">Gonad</tissue>
    </source>
</reference>
<dbReference type="OrthoDB" id="10549348at2759"/>
<protein>
    <submittedName>
        <fullName evidence="2">Uncharacterized protein</fullName>
    </submittedName>
</protein>
<dbReference type="AlphaFoldDB" id="A0A0L8GYS2"/>
<feature type="region of interest" description="Disordered" evidence="1">
    <location>
        <begin position="167"/>
        <end position="199"/>
    </location>
</feature>
<gene>
    <name evidence="2" type="ORF">OCBIM_22026202mg</name>
</gene>
<evidence type="ECO:0000256" key="1">
    <source>
        <dbReference type="SAM" id="MobiDB-lite"/>
    </source>
</evidence>
<sequence>MQRKKKRRILTFTQKQINDTKSLLTKEGDTVQIHIPKEIIENTNKKHISYRLINKKTKRPENFSTKKIEIYLKPIWPFQSHVTWGRKFSTVLVRFQSEELAKEFSTLSLHTDDLVMIPSYLGQRVTKVTVKNVPSQAETQWIISAICLEMEEANILEIATVEEKNWEGGKQSKSSSTSLKWSAKRSPHTSNWQRTTSYM</sequence>
<feature type="compositionally biased region" description="Low complexity" evidence="1">
    <location>
        <begin position="171"/>
        <end position="181"/>
    </location>
</feature>
<name>A0A0L8GYS2_OCTBM</name>
<feature type="compositionally biased region" description="Polar residues" evidence="1">
    <location>
        <begin position="188"/>
        <end position="199"/>
    </location>
</feature>
<proteinExistence type="predicted"/>
<accession>A0A0L8GYS2</accession>
<evidence type="ECO:0000313" key="2">
    <source>
        <dbReference type="EMBL" id="KOF81715.1"/>
    </source>
</evidence>
<dbReference type="EMBL" id="KQ420016">
    <property type="protein sequence ID" value="KOF81715.1"/>
    <property type="molecule type" value="Genomic_DNA"/>
</dbReference>
<organism evidence="2">
    <name type="scientific">Octopus bimaculoides</name>
    <name type="common">California two-spotted octopus</name>
    <dbReference type="NCBI Taxonomy" id="37653"/>
    <lineage>
        <taxon>Eukaryota</taxon>
        <taxon>Metazoa</taxon>
        <taxon>Spiralia</taxon>
        <taxon>Lophotrochozoa</taxon>
        <taxon>Mollusca</taxon>
        <taxon>Cephalopoda</taxon>
        <taxon>Coleoidea</taxon>
        <taxon>Octopodiformes</taxon>
        <taxon>Octopoda</taxon>
        <taxon>Incirrata</taxon>
        <taxon>Octopodidae</taxon>
        <taxon>Octopus</taxon>
    </lineage>
</organism>